<dbReference type="EMBL" id="AF087414">
    <property type="protein sequence ID" value="AAD16054.1"/>
    <property type="molecule type" value="Genomic_DNA"/>
</dbReference>
<evidence type="ECO:0000256" key="2">
    <source>
        <dbReference type="SAM" id="Phobius"/>
    </source>
</evidence>
<protein>
    <submittedName>
        <fullName evidence="4">OapA</fullName>
    </submittedName>
</protein>
<keyword evidence="2" id="KW-0472">Membrane</keyword>
<feature type="compositionally biased region" description="Polar residues" evidence="1">
    <location>
        <begin position="304"/>
        <end position="329"/>
    </location>
</feature>
<feature type="domain" description="Opacity-associated protein A LysM-like" evidence="3">
    <location>
        <begin position="333"/>
        <end position="409"/>
    </location>
</feature>
<name>Q9Z6D5_HAEDC</name>
<dbReference type="AlphaFoldDB" id="Q9Z6D5"/>
<keyword evidence="2" id="KW-0812">Transmembrane</keyword>
<feature type="transmembrane region" description="Helical" evidence="2">
    <location>
        <begin position="148"/>
        <end position="165"/>
    </location>
</feature>
<feature type="region of interest" description="Disordered" evidence="1">
    <location>
        <begin position="201"/>
        <end position="257"/>
    </location>
</feature>
<feature type="region of interest" description="Disordered" evidence="1">
    <location>
        <begin position="302"/>
        <end position="329"/>
    </location>
</feature>
<reference evidence="4" key="1">
    <citation type="journal article" date="1999" name="Infect. Immun.">
        <title>Characterization of a WaaF (RfaF) homolog expressed by Haemophilus ducreyi.</title>
        <authorList>
            <person name="Bauer B.A."/>
            <person name="Lumbley S.R."/>
            <person name="Hansen E.J."/>
        </authorList>
    </citation>
    <scope>NUCLEOTIDE SEQUENCE</scope>
    <source>
        <strain evidence="4">35000</strain>
    </source>
</reference>
<organism evidence="4">
    <name type="scientific">Haemophilus ducreyi</name>
    <dbReference type="NCBI Taxonomy" id="730"/>
    <lineage>
        <taxon>Bacteria</taxon>
        <taxon>Pseudomonadati</taxon>
        <taxon>Pseudomonadota</taxon>
        <taxon>Gammaproteobacteria</taxon>
        <taxon>Pasteurellales</taxon>
        <taxon>Pasteurellaceae</taxon>
        <taxon>Haemophilus</taxon>
    </lineage>
</organism>
<sequence>MSKNHFRKEPTFGNLTLASSNTKVADVTHSPMDNKTSNVTVSLRSNKIPGYTFTPIMTRRVDSTTKLVSIEEQQILKTEHNIASVETETDNTVTTHVAESVTLEHTPTAEKHTINVSQNERVIQKTTASSANVEKTESEDAMVKFRRLGLVAALAAVLVGIFFWLKPNTPTTVSELQFQQSGSLPIEFRPIDEEEAKRLEAQTKAEQEALIAQQHADQSKSENTATEQPQTDNLTVAESSGPNEPQATMPEQTEKQPVTAITANEFNAKKEKNEQLDELVKNVEQGKPVTQSKPVTKLTKAEKNSTTMKATTSVKTDNISSKPSSDKATQAVSKTLTVPKATSLMQLFREYGLNISDVNAMSKVNNVVSKLKVGERVTIRVDKDNRVTEMSIGSGGKFTRQSDGTYKYK</sequence>
<dbReference type="InterPro" id="IPR007340">
    <property type="entry name" value="LysM_Opacity-associatedA"/>
</dbReference>
<evidence type="ECO:0000256" key="1">
    <source>
        <dbReference type="SAM" id="MobiDB-lite"/>
    </source>
</evidence>
<accession>Q9Z6D5</accession>
<dbReference type="Pfam" id="PF04225">
    <property type="entry name" value="LysM_OapA"/>
    <property type="match status" value="1"/>
</dbReference>
<proteinExistence type="predicted"/>
<keyword evidence="2" id="KW-1133">Transmembrane helix</keyword>
<dbReference type="GO" id="GO:0042834">
    <property type="term" value="F:peptidoglycan binding"/>
    <property type="evidence" value="ECO:0007669"/>
    <property type="project" value="InterPro"/>
</dbReference>
<feature type="compositionally biased region" description="Polar residues" evidence="1">
    <location>
        <begin position="221"/>
        <end position="257"/>
    </location>
</feature>
<evidence type="ECO:0000259" key="3">
    <source>
        <dbReference type="Pfam" id="PF04225"/>
    </source>
</evidence>
<evidence type="ECO:0000313" key="4">
    <source>
        <dbReference type="EMBL" id="AAD16054.1"/>
    </source>
</evidence>